<protein>
    <submittedName>
        <fullName evidence="1">Uncharacterized protein</fullName>
    </submittedName>
</protein>
<dbReference type="RefSeq" id="WP_028020962.1">
    <property type="nucleotide sequence ID" value="NZ_CABLCA010000136.1"/>
</dbReference>
<sequence>MKLKDLEYYILDEIAKKNFGNLSHHFFETSKTEFENSLDNLKKYGFIQGNIFDSNGSIKNQFKFFFLSEKAESLLSKNVF</sequence>
<organism evidence="1 2">
    <name type="scientific">Enterococcus raffinosus</name>
    <dbReference type="NCBI Taxonomy" id="71452"/>
    <lineage>
        <taxon>Bacteria</taxon>
        <taxon>Bacillati</taxon>
        <taxon>Bacillota</taxon>
        <taxon>Bacilli</taxon>
        <taxon>Lactobacillales</taxon>
        <taxon>Enterococcaceae</taxon>
        <taxon>Enterococcus</taxon>
    </lineage>
</organism>
<gene>
    <name evidence="1" type="ORF">P7D78_13660</name>
</gene>
<evidence type="ECO:0000313" key="1">
    <source>
        <dbReference type="EMBL" id="MDT2539177.1"/>
    </source>
</evidence>
<proteinExistence type="predicted"/>
<dbReference type="Gene3D" id="1.10.10.10">
    <property type="entry name" value="Winged helix-like DNA-binding domain superfamily/Winged helix DNA-binding domain"/>
    <property type="match status" value="1"/>
</dbReference>
<dbReference type="InterPro" id="IPR036388">
    <property type="entry name" value="WH-like_DNA-bd_sf"/>
</dbReference>
<dbReference type="GeneID" id="67042294"/>
<dbReference type="Proteomes" id="UP001249240">
    <property type="component" value="Unassembled WGS sequence"/>
</dbReference>
<accession>A0AAW8SZT3</accession>
<comment type="caution">
    <text evidence="1">The sequence shown here is derived from an EMBL/GenBank/DDBJ whole genome shotgun (WGS) entry which is preliminary data.</text>
</comment>
<reference evidence="1" key="1">
    <citation type="submission" date="2023-03" db="EMBL/GenBank/DDBJ databases">
        <authorList>
            <person name="Shen W."/>
            <person name="Cai J."/>
        </authorList>
    </citation>
    <scope>NUCLEOTIDE SEQUENCE</scope>
    <source>
        <strain evidence="1">B646-2</strain>
    </source>
</reference>
<name>A0AAW8SZT3_9ENTE</name>
<dbReference type="AlphaFoldDB" id="A0AAW8SZT3"/>
<dbReference type="EMBL" id="JARPXM010000014">
    <property type="protein sequence ID" value="MDT2539177.1"/>
    <property type="molecule type" value="Genomic_DNA"/>
</dbReference>
<evidence type="ECO:0000313" key="2">
    <source>
        <dbReference type="Proteomes" id="UP001249240"/>
    </source>
</evidence>